<evidence type="ECO:0000259" key="1">
    <source>
        <dbReference type="Pfam" id="PF04606"/>
    </source>
</evidence>
<evidence type="ECO:0000313" key="2">
    <source>
        <dbReference type="EMBL" id="MYM70508.1"/>
    </source>
</evidence>
<dbReference type="InterPro" id="IPR007684">
    <property type="entry name" value="Znf_Ogr/Delta"/>
</dbReference>
<protein>
    <submittedName>
        <fullName evidence="2">Transcriptional regulator</fullName>
    </submittedName>
</protein>
<dbReference type="RefSeq" id="WP_161017011.1">
    <property type="nucleotide sequence ID" value="NZ_WWCK01000011.1"/>
</dbReference>
<comment type="caution">
    <text evidence="2">The sequence shown here is derived from an EMBL/GenBank/DDBJ whole genome shotgun (WGS) entry which is preliminary data.</text>
</comment>
<evidence type="ECO:0000313" key="3">
    <source>
        <dbReference type="Proteomes" id="UP000450012"/>
    </source>
</evidence>
<sequence>MRISIPCPHCDARATARSSRQLSKTLREIYYQCTDVECGHTFVASLEATRTLSPSSKPRTEVRLPLSPAVVHRVMHQLELQGLTPST</sequence>
<dbReference type="AlphaFoldDB" id="A0A7X4KFI8"/>
<feature type="domain" description="Zinc finger Ogr/Delta-type" evidence="1">
    <location>
        <begin position="7"/>
        <end position="52"/>
    </location>
</feature>
<organism evidence="2 3">
    <name type="scientific">Duganella rivi</name>
    <dbReference type="NCBI Taxonomy" id="2666083"/>
    <lineage>
        <taxon>Bacteria</taxon>
        <taxon>Pseudomonadati</taxon>
        <taxon>Pseudomonadota</taxon>
        <taxon>Betaproteobacteria</taxon>
        <taxon>Burkholderiales</taxon>
        <taxon>Oxalobacteraceae</taxon>
        <taxon>Telluria group</taxon>
        <taxon>Duganella</taxon>
    </lineage>
</organism>
<dbReference type="Pfam" id="PF04606">
    <property type="entry name" value="Ogr_Delta"/>
    <property type="match status" value="1"/>
</dbReference>
<gene>
    <name evidence="2" type="ORF">GTP45_27400</name>
</gene>
<name>A0A7X4KFI8_9BURK</name>
<accession>A0A7X4KFI8</accession>
<keyword evidence="3" id="KW-1185">Reference proteome</keyword>
<proteinExistence type="predicted"/>
<dbReference type="EMBL" id="WWCK01000011">
    <property type="protein sequence ID" value="MYM70508.1"/>
    <property type="molecule type" value="Genomic_DNA"/>
</dbReference>
<reference evidence="2 3" key="1">
    <citation type="submission" date="2019-12" db="EMBL/GenBank/DDBJ databases">
        <title>Novel species isolated from a subtropical stream in China.</title>
        <authorList>
            <person name="Lu H."/>
        </authorList>
    </citation>
    <scope>NUCLEOTIDE SEQUENCE [LARGE SCALE GENOMIC DNA]</scope>
    <source>
        <strain evidence="2 3">FT55W</strain>
    </source>
</reference>
<dbReference type="Proteomes" id="UP000450012">
    <property type="component" value="Unassembled WGS sequence"/>
</dbReference>